<dbReference type="InterPro" id="IPR019547">
    <property type="entry name" value="Lipid_desat"/>
</dbReference>
<comment type="subcellular location">
    <subcellularLocation>
        <location evidence="1">Membrane</location>
        <topology evidence="1">Multi-pass membrane protein</topology>
    </subcellularLocation>
</comment>
<evidence type="ECO:0000256" key="6">
    <source>
        <dbReference type="SAM" id="Phobius"/>
    </source>
</evidence>
<evidence type="ECO:0000256" key="1">
    <source>
        <dbReference type="ARBA" id="ARBA00004141"/>
    </source>
</evidence>
<gene>
    <name evidence="8" type="ORF">DTO96_100442</name>
</gene>
<dbReference type="EMBL" id="CP031124">
    <property type="protein sequence ID" value="AXF84732.1"/>
    <property type="molecule type" value="Genomic_DNA"/>
</dbReference>
<keyword evidence="9" id="KW-1185">Reference proteome</keyword>
<evidence type="ECO:0000256" key="5">
    <source>
        <dbReference type="ARBA" id="ARBA00023136"/>
    </source>
</evidence>
<protein>
    <recommendedName>
        <fullName evidence="7">Lipid desaturase domain-containing protein</fullName>
    </recommendedName>
</protein>
<comment type="similarity">
    <text evidence="2">Belongs to the fatty acid desaturase CarF family.</text>
</comment>
<dbReference type="Proteomes" id="UP000252182">
    <property type="component" value="Chromosome"/>
</dbReference>
<name>A0A345D8P4_9BURK</name>
<proteinExistence type="inferred from homology"/>
<keyword evidence="5 6" id="KW-0472">Membrane</keyword>
<accession>A0A345D8P4</accession>
<evidence type="ECO:0000313" key="9">
    <source>
        <dbReference type="Proteomes" id="UP000252182"/>
    </source>
</evidence>
<feature type="transmembrane region" description="Helical" evidence="6">
    <location>
        <begin position="55"/>
        <end position="79"/>
    </location>
</feature>
<keyword evidence="3 6" id="KW-0812">Transmembrane</keyword>
<reference evidence="9" key="1">
    <citation type="submission" date="2018-07" db="EMBL/GenBank/DDBJ databases">
        <authorList>
            <person name="Kim H."/>
        </authorList>
    </citation>
    <scope>NUCLEOTIDE SEQUENCE [LARGE SCALE GENOMIC DNA]</scope>
    <source>
        <strain evidence="9">F02</strain>
    </source>
</reference>
<keyword evidence="4 6" id="KW-1133">Transmembrane helix</keyword>
<dbReference type="RefSeq" id="WP_114562003.1">
    <property type="nucleotide sequence ID" value="NZ_CP031124.1"/>
</dbReference>
<organism evidence="8 9">
    <name type="scientific">Ephemeroptericola cinctiostellae</name>
    <dbReference type="NCBI Taxonomy" id="2268024"/>
    <lineage>
        <taxon>Bacteria</taxon>
        <taxon>Pseudomonadati</taxon>
        <taxon>Pseudomonadota</taxon>
        <taxon>Betaproteobacteria</taxon>
        <taxon>Burkholderiales</taxon>
        <taxon>Burkholderiaceae</taxon>
        <taxon>Ephemeroptericola</taxon>
    </lineage>
</organism>
<feature type="domain" description="Lipid desaturase" evidence="7">
    <location>
        <begin position="67"/>
        <end position="212"/>
    </location>
</feature>
<sequence length="240" mass="27523">MAEPQWSDKQIQFCTAMVAYAQKPMYQRINHGVSYANVGLQAVLLGAAWTGHVSVLMHVVLFVLAFAVADFVNGMVHLYMDHNDHYASRVGPFIAAFHLHHDTPRYQDKPIWRVYLDESGYKIWLFFVLALTLVVFLMGMLSPWLLCFLAYFGVLSSAAEVSHFLCHNSNAPVVMALQRFWLVLPRKHHMLHHRLDNVNYAFLNGMSDPLINLFASRFCRGYRETTDLHSTLYQSTLNAD</sequence>
<evidence type="ECO:0000313" key="8">
    <source>
        <dbReference type="EMBL" id="AXF84732.1"/>
    </source>
</evidence>
<evidence type="ECO:0000256" key="2">
    <source>
        <dbReference type="ARBA" id="ARBA00007620"/>
    </source>
</evidence>
<dbReference type="KEGG" id="hyf:DTO96_100442"/>
<feature type="transmembrane region" description="Helical" evidence="6">
    <location>
        <begin position="123"/>
        <end position="152"/>
    </location>
</feature>
<dbReference type="OrthoDB" id="5635021at2"/>
<evidence type="ECO:0000256" key="4">
    <source>
        <dbReference type="ARBA" id="ARBA00022989"/>
    </source>
</evidence>
<evidence type="ECO:0000259" key="7">
    <source>
        <dbReference type="Pfam" id="PF10520"/>
    </source>
</evidence>
<evidence type="ECO:0000256" key="3">
    <source>
        <dbReference type="ARBA" id="ARBA00022692"/>
    </source>
</evidence>
<dbReference type="GO" id="GO:0016020">
    <property type="term" value="C:membrane"/>
    <property type="evidence" value="ECO:0007669"/>
    <property type="project" value="UniProtKB-SubCell"/>
</dbReference>
<dbReference type="Pfam" id="PF10520">
    <property type="entry name" value="Lipid_desat"/>
    <property type="match status" value="1"/>
</dbReference>
<feature type="transmembrane region" description="Helical" evidence="6">
    <location>
        <begin position="32"/>
        <end position="49"/>
    </location>
</feature>
<dbReference type="AlphaFoldDB" id="A0A345D8P4"/>